<evidence type="ECO:0000313" key="1">
    <source>
        <dbReference type="EMBL" id="VAY89286.1"/>
    </source>
</evidence>
<gene>
    <name evidence="1" type="ORF">CARN8_6010012</name>
</gene>
<protein>
    <submittedName>
        <fullName evidence="1">Uncharacterized protein</fullName>
    </submittedName>
</protein>
<accession>A0A3P3ZQT5</accession>
<proteinExistence type="predicted"/>
<dbReference type="AlphaFoldDB" id="A0A3P3ZQT5"/>
<reference evidence="1" key="1">
    <citation type="submission" date="2018-10" db="EMBL/GenBank/DDBJ databases">
        <authorList>
            <person name="Plewniak F."/>
        </authorList>
    </citation>
    <scope>NUCLEOTIDE SEQUENCE</scope>
</reference>
<organism evidence="1">
    <name type="scientific">mine drainage metagenome</name>
    <dbReference type="NCBI Taxonomy" id="410659"/>
    <lineage>
        <taxon>unclassified sequences</taxon>
        <taxon>metagenomes</taxon>
        <taxon>ecological metagenomes</taxon>
    </lineage>
</organism>
<name>A0A3P3ZQT5_9ZZZZ</name>
<sequence length="116" mass="12436">MKLQLTGRAPRLDLFHEALESDALALKLGDDLHQVGQAAAEAIKPPHHKGVPGAQRLSALLKLRPVGGLPAAGLFVDDYAPGLLERVALQVQVLVFRRDSGVADALIHGQNRNIEI</sequence>
<dbReference type="EMBL" id="UOYP01000559">
    <property type="protein sequence ID" value="VAY89286.1"/>
    <property type="molecule type" value="Genomic_DNA"/>
</dbReference>